<sequence length="408" mass="42657">MCNTNLLVSGIFGAYRQRMETLPLPPEPAPLPPAPISAHRQVLAAYDRIGEADLPELWTTLRSSEDVLVEAKAVDVRVRAGEALPLAGLLAVAPPDAIATRRLIEAGAVVLGEAASPADVVSDFVDIAIGERVPAQPGVLVFTPTAGLVPGGLSVLARTVADGQSVLSAITGPDVDDPTSRPWPESVRLSAGERPHLAVRPGAGPAFRKAVGDLLAGGATVETAVALAGHDALLAPAGSLELTTVSTCAADILVRPFDDQIALDLAAYLNDEQLRIPYPATGIDLVVFGAHLRGQPLNSRLVELGARFRGEARTASRYRMVALPGNQPGILPAAQGSVLTGERWTISPAGLEKFLAGQPPAEIELEDGDTAIGLHCTTEAAGSCRDITEFGDWRAYLRYLTAIRPMSG</sequence>
<keyword evidence="3" id="KW-1185">Reference proteome</keyword>
<dbReference type="EMBL" id="BNAV01000011">
    <property type="protein sequence ID" value="GHF76147.1"/>
    <property type="molecule type" value="Genomic_DNA"/>
</dbReference>
<dbReference type="Gene3D" id="3.10.490.10">
    <property type="entry name" value="Gamma-glutamyl cyclotransferase-like"/>
    <property type="match status" value="1"/>
</dbReference>
<dbReference type="AlphaFoldDB" id="A0A8H9J4H3"/>
<name>A0A8H9J4H3_9PSEU</name>
<gene>
    <name evidence="2" type="primary">amiE</name>
    <name evidence="2" type="ORF">GCM10017566_57620</name>
</gene>
<evidence type="ECO:0000313" key="2">
    <source>
        <dbReference type="EMBL" id="GHF76147.1"/>
    </source>
</evidence>
<dbReference type="Proteomes" id="UP000658656">
    <property type="component" value="Unassembled WGS sequence"/>
</dbReference>
<dbReference type="Pfam" id="PF21986">
    <property type="entry name" value="AH_C"/>
    <property type="match status" value="1"/>
</dbReference>
<protein>
    <submittedName>
        <fullName evidence="2">Amidase</fullName>
    </submittedName>
</protein>
<reference evidence="2" key="1">
    <citation type="journal article" date="2014" name="Int. J. Syst. Evol. Microbiol.">
        <title>Complete genome sequence of Corynebacterium casei LMG S-19264T (=DSM 44701T), isolated from a smear-ripened cheese.</title>
        <authorList>
            <consortium name="US DOE Joint Genome Institute (JGI-PGF)"/>
            <person name="Walter F."/>
            <person name="Albersmeier A."/>
            <person name="Kalinowski J."/>
            <person name="Ruckert C."/>
        </authorList>
    </citation>
    <scope>NUCLEOTIDE SEQUENCE</scope>
    <source>
        <strain evidence="2">CGMCC 4.7679</strain>
    </source>
</reference>
<dbReference type="SUPFAM" id="SSF75304">
    <property type="entry name" value="Amidase signature (AS) enzymes"/>
    <property type="match status" value="1"/>
</dbReference>
<dbReference type="InterPro" id="IPR053844">
    <property type="entry name" value="AH_C"/>
</dbReference>
<evidence type="ECO:0000313" key="3">
    <source>
        <dbReference type="Proteomes" id="UP000658656"/>
    </source>
</evidence>
<proteinExistence type="predicted"/>
<evidence type="ECO:0000259" key="1">
    <source>
        <dbReference type="Pfam" id="PF21986"/>
    </source>
</evidence>
<reference evidence="2" key="2">
    <citation type="submission" date="2020-09" db="EMBL/GenBank/DDBJ databases">
        <authorList>
            <person name="Sun Q."/>
            <person name="Zhou Y."/>
        </authorList>
    </citation>
    <scope>NUCLEOTIDE SEQUENCE</scope>
    <source>
        <strain evidence="2">CGMCC 4.7679</strain>
    </source>
</reference>
<organism evidence="2 3">
    <name type="scientific">Amycolatopsis bartoniae</name>
    <dbReference type="NCBI Taxonomy" id="941986"/>
    <lineage>
        <taxon>Bacteria</taxon>
        <taxon>Bacillati</taxon>
        <taxon>Actinomycetota</taxon>
        <taxon>Actinomycetes</taxon>
        <taxon>Pseudonocardiales</taxon>
        <taxon>Pseudonocardiaceae</taxon>
        <taxon>Amycolatopsis</taxon>
    </lineage>
</organism>
<accession>A0A8H9J4H3</accession>
<dbReference type="InterPro" id="IPR036928">
    <property type="entry name" value="AS_sf"/>
</dbReference>
<feature type="domain" description="Allophanate hydrolase C-terminal" evidence="1">
    <location>
        <begin position="283"/>
        <end position="397"/>
    </location>
</feature>
<dbReference type="Gene3D" id="3.90.1300.10">
    <property type="entry name" value="Amidase signature (AS) domain"/>
    <property type="match status" value="1"/>
</dbReference>
<comment type="caution">
    <text evidence="2">The sequence shown here is derived from an EMBL/GenBank/DDBJ whole genome shotgun (WGS) entry which is preliminary data.</text>
</comment>